<organism evidence="3 4">
    <name type="scientific">Methylocystis borbori</name>
    <dbReference type="NCBI Taxonomy" id="3118750"/>
    <lineage>
        <taxon>Bacteria</taxon>
        <taxon>Pseudomonadati</taxon>
        <taxon>Pseudomonadota</taxon>
        <taxon>Alphaproteobacteria</taxon>
        <taxon>Hyphomicrobiales</taxon>
        <taxon>Methylocystaceae</taxon>
        <taxon>Methylocystis</taxon>
    </lineage>
</organism>
<dbReference type="SMART" id="SM00280">
    <property type="entry name" value="KAZAL"/>
    <property type="match status" value="1"/>
</dbReference>
<proteinExistence type="predicted"/>
<dbReference type="PROSITE" id="PS51465">
    <property type="entry name" value="KAZAL_2"/>
    <property type="match status" value="1"/>
</dbReference>
<sequence length="110" mass="11726">MRPIFLCVAAFALFASLATPPAAAKPVAGVGQRCGGLIGIPCAKGLWCQKPTGACRIADGFGRCAVRPQLCPKIFMPVCGCNGRTYANDCERRAAMVSKKHNGACRRHYR</sequence>
<feature type="signal peptide" evidence="1">
    <location>
        <begin position="1"/>
        <end position="24"/>
    </location>
</feature>
<keyword evidence="3" id="KW-0722">Serine protease inhibitor</keyword>
<keyword evidence="4" id="KW-1185">Reference proteome</keyword>
<name>A0ABU7XI24_9HYPH</name>
<feature type="chain" id="PRO_5045098081" evidence="1">
    <location>
        <begin position="25"/>
        <end position="110"/>
    </location>
</feature>
<dbReference type="RefSeq" id="WP_332081781.1">
    <property type="nucleotide sequence ID" value="NZ_JAZHYN010000024.1"/>
</dbReference>
<accession>A0ABU7XI24</accession>
<protein>
    <submittedName>
        <fullName evidence="3">Kazal-type serine protease inhibitor family protein</fullName>
    </submittedName>
</protein>
<evidence type="ECO:0000313" key="4">
    <source>
        <dbReference type="Proteomes" id="UP001350748"/>
    </source>
</evidence>
<dbReference type="CDD" id="cd00104">
    <property type="entry name" value="KAZAL_FS"/>
    <property type="match status" value="1"/>
</dbReference>
<dbReference type="Gene3D" id="3.30.60.30">
    <property type="match status" value="1"/>
</dbReference>
<evidence type="ECO:0000256" key="1">
    <source>
        <dbReference type="SAM" id="SignalP"/>
    </source>
</evidence>
<evidence type="ECO:0000259" key="2">
    <source>
        <dbReference type="PROSITE" id="PS51465"/>
    </source>
</evidence>
<comment type="caution">
    <text evidence="3">The sequence shown here is derived from an EMBL/GenBank/DDBJ whole genome shotgun (WGS) entry which is preliminary data.</text>
</comment>
<dbReference type="EMBL" id="JAZHYN010000024">
    <property type="protein sequence ID" value="MEF3366760.1"/>
    <property type="molecule type" value="Genomic_DNA"/>
</dbReference>
<dbReference type="SUPFAM" id="SSF100895">
    <property type="entry name" value="Kazal-type serine protease inhibitors"/>
    <property type="match status" value="1"/>
</dbReference>
<keyword evidence="1" id="KW-0732">Signal</keyword>
<dbReference type="GO" id="GO:0004867">
    <property type="term" value="F:serine-type endopeptidase inhibitor activity"/>
    <property type="evidence" value="ECO:0007669"/>
    <property type="project" value="UniProtKB-KW"/>
</dbReference>
<dbReference type="Proteomes" id="UP001350748">
    <property type="component" value="Unassembled WGS sequence"/>
</dbReference>
<keyword evidence="3" id="KW-0646">Protease inhibitor</keyword>
<dbReference type="Pfam" id="PF00050">
    <property type="entry name" value="Kazal_1"/>
    <property type="match status" value="1"/>
</dbReference>
<reference evidence="3 4" key="1">
    <citation type="submission" date="2024-02" db="EMBL/GenBank/DDBJ databases">
        <authorList>
            <person name="Grouzdev D."/>
        </authorList>
    </citation>
    <scope>NUCLEOTIDE SEQUENCE [LARGE SCALE GENOMIC DNA]</scope>
    <source>
        <strain evidence="3 4">9N</strain>
    </source>
</reference>
<dbReference type="InterPro" id="IPR002350">
    <property type="entry name" value="Kazal_dom"/>
</dbReference>
<feature type="domain" description="Kazal-like" evidence="2">
    <location>
        <begin position="58"/>
        <end position="107"/>
    </location>
</feature>
<dbReference type="InterPro" id="IPR036058">
    <property type="entry name" value="Kazal_dom_sf"/>
</dbReference>
<evidence type="ECO:0000313" key="3">
    <source>
        <dbReference type="EMBL" id="MEF3366760.1"/>
    </source>
</evidence>
<gene>
    <name evidence="3" type="ORF">V3H18_09470</name>
</gene>